<evidence type="ECO:0000313" key="2">
    <source>
        <dbReference type="Proteomes" id="UP001265700"/>
    </source>
</evidence>
<organism evidence="1 2">
    <name type="scientific">Hydrogenophaga palleronii</name>
    <dbReference type="NCBI Taxonomy" id="65655"/>
    <lineage>
        <taxon>Bacteria</taxon>
        <taxon>Pseudomonadati</taxon>
        <taxon>Pseudomonadota</taxon>
        <taxon>Betaproteobacteria</taxon>
        <taxon>Burkholderiales</taxon>
        <taxon>Comamonadaceae</taxon>
        <taxon>Hydrogenophaga</taxon>
    </lineage>
</organism>
<evidence type="ECO:0000313" key="1">
    <source>
        <dbReference type="EMBL" id="MDR7150167.1"/>
    </source>
</evidence>
<sequence length="263" mass="29350">MNELAGPGLFAGASRPLRFVSQGELPQGVAYESHIFETGCVPTRDNLHDFFNGLIWLRFPCTKQRLNQMQGAEIAAAGVGSVRGRVRDALTLFDENAALLQAPEPLWQALLARDWPRLFVTLRPLWPQARLVLFGHALLEKLVQPYKSITAHVYRQAVPEALGSHLADWDRWLASRLDRDELATKPFTPLPVLGVPGWWADNAVPAFYDDSSVFRPPRLPATAASAQCLEIQGIPLDFPCPDPILDSRYHALPRPGRLVPRPR</sequence>
<comment type="caution">
    <text evidence="1">The sequence shown here is derived from an EMBL/GenBank/DDBJ whole genome shotgun (WGS) entry which is preliminary data.</text>
</comment>
<gene>
    <name evidence="1" type="ORF">J2W49_002125</name>
</gene>
<protein>
    <recommendedName>
        <fullName evidence="3">DUF3025 domain-containing protein</fullName>
    </recommendedName>
</protein>
<name>A0ABU1WMM2_9BURK</name>
<proteinExistence type="predicted"/>
<dbReference type="Proteomes" id="UP001265700">
    <property type="component" value="Unassembled WGS sequence"/>
</dbReference>
<accession>A0ABU1WMM2</accession>
<dbReference type="EMBL" id="JAVDWU010000004">
    <property type="protein sequence ID" value="MDR7150167.1"/>
    <property type="molecule type" value="Genomic_DNA"/>
</dbReference>
<dbReference type="InterPro" id="IPR021390">
    <property type="entry name" value="DUF3025"/>
</dbReference>
<keyword evidence="2" id="KW-1185">Reference proteome</keyword>
<dbReference type="RefSeq" id="WP_405001009.1">
    <property type="nucleotide sequence ID" value="NZ_JAVDWU010000004.1"/>
</dbReference>
<evidence type="ECO:0008006" key="3">
    <source>
        <dbReference type="Google" id="ProtNLM"/>
    </source>
</evidence>
<dbReference type="Pfam" id="PF11227">
    <property type="entry name" value="DUF3025"/>
    <property type="match status" value="1"/>
</dbReference>
<reference evidence="1 2" key="1">
    <citation type="submission" date="2023-07" db="EMBL/GenBank/DDBJ databases">
        <title>Sorghum-associated microbial communities from plants grown in Nebraska, USA.</title>
        <authorList>
            <person name="Schachtman D."/>
        </authorList>
    </citation>
    <scope>NUCLEOTIDE SEQUENCE [LARGE SCALE GENOMIC DNA]</scope>
    <source>
        <strain evidence="1 2">4249</strain>
    </source>
</reference>